<dbReference type="PANTHER" id="PTHR21310:SF55">
    <property type="entry name" value="AMINOGLYCOSIDE PHOSPHOTRANSFERASE DOMAIN-CONTAINING PROTEIN"/>
    <property type="match status" value="1"/>
</dbReference>
<evidence type="ECO:0000259" key="1">
    <source>
        <dbReference type="Pfam" id="PF01636"/>
    </source>
</evidence>
<dbReference type="InterPro" id="IPR002575">
    <property type="entry name" value="Aminoglycoside_PTrfase"/>
</dbReference>
<evidence type="ECO:0000313" key="2">
    <source>
        <dbReference type="EMBL" id="CAJ2511906.1"/>
    </source>
</evidence>
<dbReference type="Proteomes" id="UP001295740">
    <property type="component" value="Unassembled WGS sequence"/>
</dbReference>
<dbReference type="EMBL" id="CAUWAG010000018">
    <property type="protein sequence ID" value="CAJ2511906.1"/>
    <property type="molecule type" value="Genomic_DNA"/>
</dbReference>
<dbReference type="AlphaFoldDB" id="A0AAI8VQ01"/>
<dbReference type="InterPro" id="IPR011009">
    <property type="entry name" value="Kinase-like_dom_sf"/>
</dbReference>
<proteinExistence type="predicted"/>
<dbReference type="Pfam" id="PF01636">
    <property type="entry name" value="APH"/>
    <property type="match status" value="1"/>
</dbReference>
<dbReference type="SUPFAM" id="SSF56112">
    <property type="entry name" value="Protein kinase-like (PK-like)"/>
    <property type="match status" value="1"/>
</dbReference>
<reference evidence="2" key="1">
    <citation type="submission" date="2023-10" db="EMBL/GenBank/DDBJ databases">
        <authorList>
            <person name="Hackl T."/>
        </authorList>
    </citation>
    <scope>NUCLEOTIDE SEQUENCE</scope>
</reference>
<keyword evidence="3" id="KW-1185">Reference proteome</keyword>
<dbReference type="PANTHER" id="PTHR21310">
    <property type="entry name" value="AMINOGLYCOSIDE PHOSPHOTRANSFERASE-RELATED-RELATED"/>
    <property type="match status" value="1"/>
</dbReference>
<dbReference type="InterPro" id="IPR051678">
    <property type="entry name" value="AGP_Transferase"/>
</dbReference>
<sequence>MPARFPLEAAFQPRRVQEQKELETLLSGGVLSRQNVLTRYVITAKKYSPGCEVEVANTELVGKQTTIPIPEILNHWQENGQFFKVQACKKGKPLTDALPTLAHDDIASVGREVGESLLQLRRITSPTTKTLVGCPVFDSRLGYPLEDVGAYGSYSECASDADVADNLALAIQHVDDTTLTALMAKMPSCEPFTFTHSDVHEGNIVVRDGKFVGLAGWGLASYSPCWWEYVNADPLLADHFPEEMKYPKALEWFTVYQAVLERAWDEETQDLVMEYIASWLDLSDLS</sequence>
<name>A0AAI8VQ01_9PEZI</name>
<protein>
    <submittedName>
        <fullName evidence="2">Uu.00g075310.m01.CDS01</fullName>
    </submittedName>
</protein>
<dbReference type="Gene3D" id="3.90.1200.10">
    <property type="match status" value="1"/>
</dbReference>
<organism evidence="2 3">
    <name type="scientific">Anthostomella pinea</name>
    <dbReference type="NCBI Taxonomy" id="933095"/>
    <lineage>
        <taxon>Eukaryota</taxon>
        <taxon>Fungi</taxon>
        <taxon>Dikarya</taxon>
        <taxon>Ascomycota</taxon>
        <taxon>Pezizomycotina</taxon>
        <taxon>Sordariomycetes</taxon>
        <taxon>Xylariomycetidae</taxon>
        <taxon>Xylariales</taxon>
        <taxon>Xylariaceae</taxon>
        <taxon>Anthostomella</taxon>
    </lineage>
</organism>
<gene>
    <name evidence="2" type="ORF">KHLLAP_LOCUS12374</name>
</gene>
<comment type="caution">
    <text evidence="2">The sequence shown here is derived from an EMBL/GenBank/DDBJ whole genome shotgun (WGS) entry which is preliminary data.</text>
</comment>
<accession>A0AAI8VQ01</accession>
<feature type="domain" description="Aminoglycoside phosphotransferase" evidence="1">
    <location>
        <begin position="58"/>
        <end position="230"/>
    </location>
</feature>
<evidence type="ECO:0000313" key="3">
    <source>
        <dbReference type="Proteomes" id="UP001295740"/>
    </source>
</evidence>